<comment type="caution">
    <text evidence="8">The sequence shown here is derived from an EMBL/GenBank/DDBJ whole genome shotgun (WGS) entry which is preliminary data.</text>
</comment>
<dbReference type="PANTHER" id="PTHR12677:SF59">
    <property type="entry name" value="GOLGI APPARATUS MEMBRANE PROTEIN TVP38-RELATED"/>
    <property type="match status" value="1"/>
</dbReference>
<proteinExistence type="predicted"/>
<keyword evidence="5 6" id="KW-0472">Membrane</keyword>
<feature type="transmembrane region" description="Helical" evidence="6">
    <location>
        <begin position="123"/>
        <end position="148"/>
    </location>
</feature>
<dbReference type="Pfam" id="PF09335">
    <property type="entry name" value="VTT_dom"/>
    <property type="match status" value="1"/>
</dbReference>
<evidence type="ECO:0000256" key="3">
    <source>
        <dbReference type="ARBA" id="ARBA00022692"/>
    </source>
</evidence>
<keyword evidence="2" id="KW-1003">Cell membrane</keyword>
<feature type="transmembrane region" description="Helical" evidence="6">
    <location>
        <begin position="214"/>
        <end position="231"/>
    </location>
</feature>
<evidence type="ECO:0000256" key="2">
    <source>
        <dbReference type="ARBA" id="ARBA00022475"/>
    </source>
</evidence>
<feature type="transmembrane region" description="Helical" evidence="6">
    <location>
        <begin position="251"/>
        <end position="268"/>
    </location>
</feature>
<evidence type="ECO:0000256" key="1">
    <source>
        <dbReference type="ARBA" id="ARBA00004651"/>
    </source>
</evidence>
<keyword evidence="3 6" id="KW-0812">Transmembrane</keyword>
<comment type="subcellular location">
    <subcellularLocation>
        <location evidence="1">Cell membrane</location>
        <topology evidence="1">Multi-pass membrane protein</topology>
    </subcellularLocation>
</comment>
<evidence type="ECO:0000313" key="9">
    <source>
        <dbReference type="Proteomes" id="UP001165122"/>
    </source>
</evidence>
<name>A0A9W7FAF6_9STRA</name>
<evidence type="ECO:0000259" key="7">
    <source>
        <dbReference type="Pfam" id="PF09335"/>
    </source>
</evidence>
<sequence>MSSAASLLASADSQTSSSVTSSSMPTSSTSNNPCTLRRVVLLFLLVLVVLIIADSVTGGSDSFTSKTIDSILSWISDNPALGILVFSLVYVVATVLFVPGSLLTLGSGYSFAQAFDSPLLGTVAGSASVLIGASVGATLAFLLGRYIFRDAVAGWLKNDNSNNNSNIKKYWKSIDRALNSQGLKIMFLLRLSPLFPFNVLNYLAGTTAISLKHYVISLLGIIPGTVLYVYLGAASSDLASAGKEGKTVRTIFLVVGAIAGFAGVIWASKVARKELDKINNIDAGLGDGLSEEGTIGDGDKKNMALP</sequence>
<dbReference type="InterPro" id="IPR015414">
    <property type="entry name" value="TMEM64"/>
</dbReference>
<dbReference type="InterPro" id="IPR032816">
    <property type="entry name" value="VTT_dom"/>
</dbReference>
<dbReference type="Proteomes" id="UP001165122">
    <property type="component" value="Unassembled WGS sequence"/>
</dbReference>
<gene>
    <name evidence="8" type="ORF">TrLO_g7576</name>
</gene>
<reference evidence="9" key="1">
    <citation type="journal article" date="2023" name="Commun. Biol.">
        <title>Genome analysis of Parmales, the sister group of diatoms, reveals the evolutionary specialization of diatoms from phago-mixotrophs to photoautotrophs.</title>
        <authorList>
            <person name="Ban H."/>
            <person name="Sato S."/>
            <person name="Yoshikawa S."/>
            <person name="Yamada K."/>
            <person name="Nakamura Y."/>
            <person name="Ichinomiya M."/>
            <person name="Sato N."/>
            <person name="Blanc-Mathieu R."/>
            <person name="Endo H."/>
            <person name="Kuwata A."/>
            <person name="Ogata H."/>
        </authorList>
    </citation>
    <scope>NUCLEOTIDE SEQUENCE [LARGE SCALE GENOMIC DNA]</scope>
    <source>
        <strain evidence="9">NIES 3700</strain>
    </source>
</reference>
<protein>
    <recommendedName>
        <fullName evidence="7">VTT domain-containing protein</fullName>
    </recommendedName>
</protein>
<evidence type="ECO:0000256" key="5">
    <source>
        <dbReference type="ARBA" id="ARBA00023136"/>
    </source>
</evidence>
<dbReference type="AlphaFoldDB" id="A0A9W7FAF6"/>
<dbReference type="EMBL" id="BRXW01000112">
    <property type="protein sequence ID" value="GMI07388.1"/>
    <property type="molecule type" value="Genomic_DNA"/>
</dbReference>
<organism evidence="8 9">
    <name type="scientific">Triparma laevis f. longispina</name>
    <dbReference type="NCBI Taxonomy" id="1714387"/>
    <lineage>
        <taxon>Eukaryota</taxon>
        <taxon>Sar</taxon>
        <taxon>Stramenopiles</taxon>
        <taxon>Ochrophyta</taxon>
        <taxon>Bolidophyceae</taxon>
        <taxon>Parmales</taxon>
        <taxon>Triparmaceae</taxon>
        <taxon>Triparma</taxon>
    </lineage>
</organism>
<keyword evidence="4 6" id="KW-1133">Transmembrane helix</keyword>
<accession>A0A9W7FAF6</accession>
<feature type="transmembrane region" description="Helical" evidence="6">
    <location>
        <begin position="80"/>
        <end position="103"/>
    </location>
</feature>
<feature type="domain" description="VTT" evidence="7">
    <location>
        <begin position="98"/>
        <end position="233"/>
    </location>
</feature>
<dbReference type="OrthoDB" id="166803at2759"/>
<dbReference type="PANTHER" id="PTHR12677">
    <property type="entry name" value="GOLGI APPARATUS MEMBRANE PROTEIN TVP38-RELATED"/>
    <property type="match status" value="1"/>
</dbReference>
<dbReference type="GO" id="GO:0005886">
    <property type="term" value="C:plasma membrane"/>
    <property type="evidence" value="ECO:0007669"/>
    <property type="project" value="UniProtKB-SubCell"/>
</dbReference>
<keyword evidence="9" id="KW-1185">Reference proteome</keyword>
<evidence type="ECO:0000256" key="6">
    <source>
        <dbReference type="SAM" id="Phobius"/>
    </source>
</evidence>
<feature type="transmembrane region" description="Helical" evidence="6">
    <location>
        <begin position="39"/>
        <end position="59"/>
    </location>
</feature>
<evidence type="ECO:0000256" key="4">
    <source>
        <dbReference type="ARBA" id="ARBA00022989"/>
    </source>
</evidence>
<evidence type="ECO:0000313" key="8">
    <source>
        <dbReference type="EMBL" id="GMI07388.1"/>
    </source>
</evidence>